<proteinExistence type="predicted"/>
<dbReference type="Proteomes" id="UP000295285">
    <property type="component" value="Unassembled WGS sequence"/>
</dbReference>
<evidence type="ECO:0000313" key="3">
    <source>
        <dbReference type="Proteomes" id="UP000295285"/>
    </source>
</evidence>
<evidence type="ECO:0000313" key="2">
    <source>
        <dbReference type="EMBL" id="TCW44169.1"/>
    </source>
</evidence>
<evidence type="ECO:0008006" key="4">
    <source>
        <dbReference type="Google" id="ProtNLM"/>
    </source>
</evidence>
<organism evidence="2 3">
    <name type="scientific">Bacillus thuringiensis</name>
    <dbReference type="NCBI Taxonomy" id="1428"/>
    <lineage>
        <taxon>Bacteria</taxon>
        <taxon>Bacillati</taxon>
        <taxon>Bacillota</taxon>
        <taxon>Bacilli</taxon>
        <taxon>Bacillales</taxon>
        <taxon>Bacillaceae</taxon>
        <taxon>Bacillus</taxon>
        <taxon>Bacillus cereus group</taxon>
    </lineage>
</organism>
<reference evidence="2 3" key="1">
    <citation type="submission" date="2019-03" db="EMBL/GenBank/DDBJ databases">
        <title>Above-ground endophytic microbial communities from plants in different locations in the United States.</title>
        <authorList>
            <person name="Frank C."/>
        </authorList>
    </citation>
    <scope>NUCLEOTIDE SEQUENCE [LARGE SCALE GENOMIC DNA]</scope>
    <source>
        <strain evidence="2 3">LP_2_YM</strain>
    </source>
</reference>
<name>A0A4R4AVI0_BACTU</name>
<dbReference type="RefSeq" id="WP_131935387.1">
    <property type="nucleotide sequence ID" value="NZ_SMDF01000043.1"/>
</dbReference>
<accession>A0A4R4AVI0</accession>
<gene>
    <name evidence="2" type="ORF">EC910_1421</name>
</gene>
<dbReference type="AlphaFoldDB" id="A0A4R4AVI0"/>
<dbReference type="EMBL" id="SMDG01000042">
    <property type="protein sequence ID" value="TCW44169.1"/>
    <property type="molecule type" value="Genomic_DNA"/>
</dbReference>
<sequence length="81" mass="8858">MKKVLMGFVSFAAVLTIGSFTESYTSQADHGRPPAPQRPDYISSYENTGDGNTGLVSFDHGRPPAPAYEYGDIHFDHGEHI</sequence>
<protein>
    <recommendedName>
        <fullName evidence="4">Phr family secreted Rap phosphatase inhibitor</fullName>
    </recommendedName>
</protein>
<evidence type="ECO:0000256" key="1">
    <source>
        <dbReference type="SAM" id="MobiDB-lite"/>
    </source>
</evidence>
<feature type="region of interest" description="Disordered" evidence="1">
    <location>
        <begin position="23"/>
        <end position="55"/>
    </location>
</feature>
<comment type="caution">
    <text evidence="2">The sequence shown here is derived from an EMBL/GenBank/DDBJ whole genome shotgun (WGS) entry which is preliminary data.</text>
</comment>